<reference evidence="1 2" key="1">
    <citation type="submission" date="2020-05" db="EMBL/GenBank/DDBJ databases">
        <title>Identification and distribution of gene clusters putatively required for synthesis of sphingolipid metabolism inhibitors in phylogenetically diverse species of the filamentous fungus Fusarium.</title>
        <authorList>
            <person name="Kim H.-S."/>
            <person name="Busman M."/>
            <person name="Brown D.W."/>
            <person name="Divon H."/>
            <person name="Uhlig S."/>
            <person name="Proctor R.H."/>
        </authorList>
    </citation>
    <scope>NUCLEOTIDE SEQUENCE [LARGE SCALE GENOMIC DNA]</scope>
    <source>
        <strain evidence="1 2">NRRL 20693</strain>
    </source>
</reference>
<dbReference type="CDD" id="cd08863">
    <property type="entry name" value="SRPBCC_DUF1857"/>
    <property type="match status" value="1"/>
</dbReference>
<protein>
    <recommendedName>
        <fullName evidence="3">DUF1857-domain-containing protein</fullName>
    </recommendedName>
</protein>
<dbReference type="Gene3D" id="3.30.530.20">
    <property type="match status" value="1"/>
</dbReference>
<evidence type="ECO:0000313" key="2">
    <source>
        <dbReference type="Proteomes" id="UP000567885"/>
    </source>
</evidence>
<organism evidence="1 2">
    <name type="scientific">Fusarium heterosporum</name>
    <dbReference type="NCBI Taxonomy" id="42747"/>
    <lineage>
        <taxon>Eukaryota</taxon>
        <taxon>Fungi</taxon>
        <taxon>Dikarya</taxon>
        <taxon>Ascomycota</taxon>
        <taxon>Pezizomycotina</taxon>
        <taxon>Sordariomycetes</taxon>
        <taxon>Hypocreomycetidae</taxon>
        <taxon>Hypocreales</taxon>
        <taxon>Nectriaceae</taxon>
        <taxon>Fusarium</taxon>
        <taxon>Fusarium heterosporum species complex</taxon>
    </lineage>
</organism>
<evidence type="ECO:0008006" key="3">
    <source>
        <dbReference type="Google" id="ProtNLM"/>
    </source>
</evidence>
<accession>A0A8H5TIM8</accession>
<keyword evidence="2" id="KW-1185">Reference proteome</keyword>
<comment type="caution">
    <text evidence="1">The sequence shown here is derived from an EMBL/GenBank/DDBJ whole genome shotgun (WGS) entry which is preliminary data.</text>
</comment>
<dbReference type="OrthoDB" id="2320332at2759"/>
<gene>
    <name evidence="1" type="ORF">FHETE_4718</name>
</gene>
<sequence>MVVINLAYSAPINPSGVSPTLTETQVWNGLKRKVRKAHEFVAPILECEVISEEETETGPKITRQVKFDKNTRGDQDEYVKEVVYEFEPSRIDFYMPDGSKVFNIVGVDQDGNLVMTYAFEWRHPDIAANSEQAKERRDKYLKMAKGAVESSINTIRKLAQDGEL</sequence>
<proteinExistence type="predicted"/>
<evidence type="ECO:0000313" key="1">
    <source>
        <dbReference type="EMBL" id="KAF5670035.1"/>
    </source>
</evidence>
<dbReference type="Proteomes" id="UP000567885">
    <property type="component" value="Unassembled WGS sequence"/>
</dbReference>
<dbReference type="InterPro" id="IPR023393">
    <property type="entry name" value="START-like_dom_sf"/>
</dbReference>
<dbReference type="EMBL" id="JAAGWQ010000079">
    <property type="protein sequence ID" value="KAF5670035.1"/>
    <property type="molecule type" value="Genomic_DNA"/>
</dbReference>
<dbReference type="Pfam" id="PF08982">
    <property type="entry name" value="AtaL"/>
    <property type="match status" value="1"/>
</dbReference>
<name>A0A8H5TIM8_FUSHE</name>
<dbReference type="InterPro" id="IPR015075">
    <property type="entry name" value="AtaL"/>
</dbReference>
<dbReference type="AlphaFoldDB" id="A0A8H5TIM8"/>
<dbReference type="SUPFAM" id="SSF55961">
    <property type="entry name" value="Bet v1-like"/>
    <property type="match status" value="1"/>
</dbReference>